<organism evidence="1 2">
    <name type="scientific">Austropuccinia psidii MF-1</name>
    <dbReference type="NCBI Taxonomy" id="1389203"/>
    <lineage>
        <taxon>Eukaryota</taxon>
        <taxon>Fungi</taxon>
        <taxon>Dikarya</taxon>
        <taxon>Basidiomycota</taxon>
        <taxon>Pucciniomycotina</taxon>
        <taxon>Pucciniomycetes</taxon>
        <taxon>Pucciniales</taxon>
        <taxon>Sphaerophragmiaceae</taxon>
        <taxon>Austropuccinia</taxon>
    </lineage>
</organism>
<dbReference type="AlphaFoldDB" id="A0A9Q3HBI1"/>
<accession>A0A9Q3HBI1</accession>
<dbReference type="EMBL" id="AVOT02013762">
    <property type="protein sequence ID" value="MBW0496674.1"/>
    <property type="molecule type" value="Genomic_DNA"/>
</dbReference>
<comment type="caution">
    <text evidence="1">The sequence shown here is derived from an EMBL/GenBank/DDBJ whole genome shotgun (WGS) entry which is preliminary data.</text>
</comment>
<evidence type="ECO:0000313" key="2">
    <source>
        <dbReference type="Proteomes" id="UP000765509"/>
    </source>
</evidence>
<name>A0A9Q3HBI1_9BASI</name>
<proteinExistence type="predicted"/>
<reference evidence="1" key="1">
    <citation type="submission" date="2021-03" db="EMBL/GenBank/DDBJ databases">
        <title>Draft genome sequence of rust myrtle Austropuccinia psidii MF-1, a brazilian biotype.</title>
        <authorList>
            <person name="Quecine M.C."/>
            <person name="Pachon D.M.R."/>
            <person name="Bonatelli M.L."/>
            <person name="Correr F.H."/>
            <person name="Franceschini L.M."/>
            <person name="Leite T.F."/>
            <person name="Margarido G.R.A."/>
            <person name="Almeida C.A."/>
            <person name="Ferrarezi J.A."/>
            <person name="Labate C.A."/>
        </authorList>
    </citation>
    <scope>NUCLEOTIDE SEQUENCE</scope>
    <source>
        <strain evidence="1">MF-1</strain>
    </source>
</reference>
<evidence type="ECO:0000313" key="1">
    <source>
        <dbReference type="EMBL" id="MBW0496674.1"/>
    </source>
</evidence>
<gene>
    <name evidence="1" type="ORF">O181_036389</name>
</gene>
<keyword evidence="2" id="KW-1185">Reference proteome</keyword>
<protein>
    <submittedName>
        <fullName evidence="1">Uncharacterized protein</fullName>
    </submittedName>
</protein>
<sequence>MESSDYYQDPMEDNRVEYQVEPHLEIQDIQLEAGLPQDTTKKNLCKHTQDAHTFLVIQLKGMEYIHLRGTNKTVCVDSIQHPLIIDSRENSSIGANEYL</sequence>
<dbReference type="Proteomes" id="UP000765509">
    <property type="component" value="Unassembled WGS sequence"/>
</dbReference>